<feature type="binding site" evidence="7">
    <location>
        <position position="105"/>
    </location>
    <ligand>
        <name>Zn(2+)</name>
        <dbReference type="ChEBI" id="CHEBI:29105"/>
        <note>catalytic</note>
    </ligand>
</feature>
<evidence type="ECO:0000313" key="8">
    <source>
        <dbReference type="EMBL" id="PUE66203.1"/>
    </source>
</evidence>
<comment type="cofactor">
    <cofactor evidence="7">
        <name>Zn(2+)</name>
        <dbReference type="ChEBI" id="CHEBI:29105"/>
    </cofactor>
    <text evidence="7">Binds 1 zinc ion.</text>
</comment>
<keyword evidence="4 7" id="KW-0255">Endonuclease</keyword>
<organism evidence="8 9">
    <name type="scientific">Arcobacter lacus</name>
    <dbReference type="NCBI Taxonomy" id="1912876"/>
    <lineage>
        <taxon>Bacteria</taxon>
        <taxon>Pseudomonadati</taxon>
        <taxon>Campylobacterota</taxon>
        <taxon>Epsilonproteobacteria</taxon>
        <taxon>Campylobacterales</taxon>
        <taxon>Arcobacteraceae</taxon>
        <taxon>Arcobacter</taxon>
    </lineage>
</organism>
<evidence type="ECO:0000256" key="7">
    <source>
        <dbReference type="HAMAP-Rule" id="MF_00009"/>
    </source>
</evidence>
<evidence type="ECO:0000256" key="5">
    <source>
        <dbReference type="ARBA" id="ARBA00022801"/>
    </source>
</evidence>
<gene>
    <name evidence="7" type="primary">ybeY</name>
    <name evidence="8" type="ORF">B0175_05715</name>
</gene>
<sequence>MIDIENGTEFEIEISILENITKALTNKDIELIVVKNDEIQELNKEYRNIDKPTDVLSFPMDLEISNMPLLGSIVISTDFVEEKAKEYNHSFNEEFTLLFIHGLLHLLGFDHEIDNGEHRIKEEELIKKFNLPDSLIVRNS</sequence>
<feature type="binding site" evidence="7">
    <location>
        <position position="111"/>
    </location>
    <ligand>
        <name>Zn(2+)</name>
        <dbReference type="ChEBI" id="CHEBI:29105"/>
        <note>catalytic</note>
    </ligand>
</feature>
<comment type="caution">
    <text evidence="8">The sequence shown here is derived from an EMBL/GenBank/DDBJ whole genome shotgun (WGS) entry which is preliminary data.</text>
</comment>
<dbReference type="InterPro" id="IPR023091">
    <property type="entry name" value="MetalPrtase_cat_dom_sf_prd"/>
</dbReference>
<comment type="function">
    <text evidence="7">Single strand-specific metallo-endoribonuclease involved in late-stage 70S ribosome quality control and in maturation of the 3' terminus of the 16S rRNA.</text>
</comment>
<dbReference type="EC" id="3.1.-.-" evidence="7"/>
<dbReference type="PROSITE" id="PS01306">
    <property type="entry name" value="UPF0054"/>
    <property type="match status" value="1"/>
</dbReference>
<dbReference type="InterPro" id="IPR020549">
    <property type="entry name" value="YbeY_CS"/>
</dbReference>
<dbReference type="PANTHER" id="PTHR46986">
    <property type="entry name" value="ENDORIBONUCLEASE YBEY, CHLOROPLASTIC"/>
    <property type="match status" value="1"/>
</dbReference>
<evidence type="ECO:0000256" key="2">
    <source>
        <dbReference type="ARBA" id="ARBA00022722"/>
    </source>
</evidence>
<keyword evidence="7" id="KW-0690">Ribosome biogenesis</keyword>
<dbReference type="Proteomes" id="UP000251311">
    <property type="component" value="Unassembled WGS sequence"/>
</dbReference>
<comment type="similarity">
    <text evidence="1 7">Belongs to the endoribonuclease YbeY family.</text>
</comment>
<dbReference type="Pfam" id="PF02130">
    <property type="entry name" value="YbeY"/>
    <property type="match status" value="1"/>
</dbReference>
<dbReference type="SUPFAM" id="SSF55486">
    <property type="entry name" value="Metalloproteases ('zincins'), catalytic domain"/>
    <property type="match status" value="1"/>
</dbReference>
<evidence type="ECO:0000256" key="6">
    <source>
        <dbReference type="ARBA" id="ARBA00022833"/>
    </source>
</evidence>
<name>A0ABX5JMB3_9BACT</name>
<keyword evidence="5 7" id="KW-0378">Hydrolase</keyword>
<keyword evidence="2 7" id="KW-0540">Nuclease</keyword>
<comment type="subcellular location">
    <subcellularLocation>
        <location evidence="7">Cytoplasm</location>
    </subcellularLocation>
</comment>
<reference evidence="8 9" key="1">
    <citation type="submission" date="2017-02" db="EMBL/GenBank/DDBJ databases">
        <title>Arcobacter lacus sp. nov., a new species isolated from reclaimed water.</title>
        <authorList>
            <person name="Figueras M.J."/>
            <person name="Perez-Cataluna A."/>
            <person name="Salas-Masso N."/>
        </authorList>
    </citation>
    <scope>NUCLEOTIDE SEQUENCE [LARGE SCALE GENOMIC DNA]</scope>
    <source>
        <strain evidence="8 9">RW43-9</strain>
    </source>
</reference>
<proteinExistence type="inferred from homology"/>
<dbReference type="PANTHER" id="PTHR46986:SF1">
    <property type="entry name" value="ENDORIBONUCLEASE YBEY, CHLOROPLASTIC"/>
    <property type="match status" value="1"/>
</dbReference>
<keyword evidence="6 7" id="KW-0862">Zinc</keyword>
<evidence type="ECO:0000256" key="3">
    <source>
        <dbReference type="ARBA" id="ARBA00022723"/>
    </source>
</evidence>
<keyword evidence="7" id="KW-0698">rRNA processing</keyword>
<accession>A0ABX5JMB3</accession>
<evidence type="ECO:0000256" key="1">
    <source>
        <dbReference type="ARBA" id="ARBA00010875"/>
    </source>
</evidence>
<dbReference type="InterPro" id="IPR002036">
    <property type="entry name" value="YbeY"/>
</dbReference>
<keyword evidence="9" id="KW-1185">Reference proteome</keyword>
<evidence type="ECO:0000313" key="9">
    <source>
        <dbReference type="Proteomes" id="UP000251311"/>
    </source>
</evidence>
<evidence type="ECO:0000256" key="4">
    <source>
        <dbReference type="ARBA" id="ARBA00022759"/>
    </source>
</evidence>
<dbReference type="HAMAP" id="MF_00009">
    <property type="entry name" value="Endoribonucl_YbeY"/>
    <property type="match status" value="1"/>
</dbReference>
<feature type="binding site" evidence="7">
    <location>
        <position position="101"/>
    </location>
    <ligand>
        <name>Zn(2+)</name>
        <dbReference type="ChEBI" id="CHEBI:29105"/>
        <note>catalytic</note>
    </ligand>
</feature>
<dbReference type="NCBIfam" id="TIGR00043">
    <property type="entry name" value="rRNA maturation RNase YbeY"/>
    <property type="match status" value="1"/>
</dbReference>
<keyword evidence="3 7" id="KW-0479">Metal-binding</keyword>
<protein>
    <recommendedName>
        <fullName evidence="7">Endoribonuclease YbeY</fullName>
        <ecNumber evidence="7">3.1.-.-</ecNumber>
    </recommendedName>
</protein>
<keyword evidence="7" id="KW-0963">Cytoplasm</keyword>
<dbReference type="EMBL" id="MUXF01000010">
    <property type="protein sequence ID" value="PUE66203.1"/>
    <property type="molecule type" value="Genomic_DNA"/>
</dbReference>
<dbReference type="RefSeq" id="WP_108527682.1">
    <property type="nucleotide sequence ID" value="NZ_JAODIH010000006.1"/>
</dbReference>
<dbReference type="Gene3D" id="3.40.390.30">
    <property type="entry name" value="Metalloproteases ('zincins'), catalytic domain"/>
    <property type="match status" value="1"/>
</dbReference>